<dbReference type="Pfam" id="PF00134">
    <property type="entry name" value="Cyclin_N"/>
    <property type="match status" value="1"/>
</dbReference>
<dbReference type="Gramene" id="PNW77815">
    <property type="protein sequence ID" value="PNW77815"/>
    <property type="gene ID" value="CHLRE_10g453050v5"/>
</dbReference>
<gene>
    <name evidence="3" type="ORF">CHLRE_10g453050v5</name>
</gene>
<dbReference type="STRING" id="3055.A0A2K3DBB2"/>
<dbReference type="KEGG" id="cre:CHLRE_10g453050v5"/>
<dbReference type="EMBL" id="CM008971">
    <property type="protein sequence ID" value="PNW77816.1"/>
    <property type="molecule type" value="Genomic_DNA"/>
</dbReference>
<dbReference type="OrthoDB" id="10264655at2759"/>
<dbReference type="GO" id="GO:0008024">
    <property type="term" value="C:cyclin/CDK positive transcription elongation factor complex"/>
    <property type="evidence" value="ECO:0000318"/>
    <property type="project" value="GO_Central"/>
</dbReference>
<evidence type="ECO:0000313" key="4">
    <source>
        <dbReference type="Proteomes" id="UP000006906"/>
    </source>
</evidence>
<dbReference type="Proteomes" id="UP000006906">
    <property type="component" value="Chromosome 10"/>
</dbReference>
<dbReference type="Gene3D" id="1.10.472.10">
    <property type="entry name" value="Cyclin-like"/>
    <property type="match status" value="2"/>
</dbReference>
<accession>A0A2K3DBB2</accession>
<name>A0A2K3DBB2_CHLRE</name>
<evidence type="ECO:0000256" key="1">
    <source>
        <dbReference type="SAM" id="MobiDB-lite"/>
    </source>
</evidence>
<feature type="compositionally biased region" description="Low complexity" evidence="1">
    <location>
        <begin position="316"/>
        <end position="327"/>
    </location>
</feature>
<feature type="region of interest" description="Disordered" evidence="1">
    <location>
        <begin position="281"/>
        <end position="331"/>
    </location>
</feature>
<proteinExistence type="predicted"/>
<feature type="region of interest" description="Disordered" evidence="1">
    <location>
        <begin position="343"/>
        <end position="402"/>
    </location>
</feature>
<dbReference type="RefSeq" id="XP_001698530.2">
    <property type="nucleotide sequence ID" value="XM_001698478.2"/>
</dbReference>
<dbReference type="PaxDb" id="3055-EDP08023"/>
<dbReference type="Gramene" id="PNW77816">
    <property type="protein sequence ID" value="PNW77816"/>
    <property type="gene ID" value="CHLRE_10g453050v5"/>
</dbReference>
<dbReference type="GO" id="GO:0032786">
    <property type="term" value="P:positive regulation of DNA-templated transcription, elongation"/>
    <property type="evidence" value="ECO:0000318"/>
    <property type="project" value="GO_Central"/>
</dbReference>
<reference evidence="3 4" key="1">
    <citation type="journal article" date="2007" name="Science">
        <title>The Chlamydomonas genome reveals the evolution of key animal and plant functions.</title>
        <authorList>
            <person name="Merchant S.S."/>
            <person name="Prochnik S.E."/>
            <person name="Vallon O."/>
            <person name="Harris E.H."/>
            <person name="Karpowicz S.J."/>
            <person name="Witman G.B."/>
            <person name="Terry A."/>
            <person name="Salamov A."/>
            <person name="Fritz-Laylin L.K."/>
            <person name="Marechal-Drouard L."/>
            <person name="Marshall W.F."/>
            <person name="Qu L.H."/>
            <person name="Nelson D.R."/>
            <person name="Sanderfoot A.A."/>
            <person name="Spalding M.H."/>
            <person name="Kapitonov V.V."/>
            <person name="Ren Q."/>
            <person name="Ferris P."/>
            <person name="Lindquist E."/>
            <person name="Shapiro H."/>
            <person name="Lucas S.M."/>
            <person name="Grimwood J."/>
            <person name="Schmutz J."/>
            <person name="Cardol P."/>
            <person name="Cerutti H."/>
            <person name="Chanfreau G."/>
            <person name="Chen C.L."/>
            <person name="Cognat V."/>
            <person name="Croft M.T."/>
            <person name="Dent R."/>
            <person name="Dutcher S."/>
            <person name="Fernandez E."/>
            <person name="Fukuzawa H."/>
            <person name="Gonzalez-Ballester D."/>
            <person name="Gonzalez-Halphen D."/>
            <person name="Hallmann A."/>
            <person name="Hanikenne M."/>
            <person name="Hippler M."/>
            <person name="Inwood W."/>
            <person name="Jabbari K."/>
            <person name="Kalanon M."/>
            <person name="Kuras R."/>
            <person name="Lefebvre P.A."/>
            <person name="Lemaire S.D."/>
            <person name="Lobanov A.V."/>
            <person name="Lohr M."/>
            <person name="Manuell A."/>
            <person name="Meier I."/>
            <person name="Mets L."/>
            <person name="Mittag M."/>
            <person name="Mittelmeier T."/>
            <person name="Moroney J.V."/>
            <person name="Moseley J."/>
            <person name="Napoli C."/>
            <person name="Nedelcu A.M."/>
            <person name="Niyogi K."/>
            <person name="Novoselov S.V."/>
            <person name="Paulsen I.T."/>
            <person name="Pazour G."/>
            <person name="Purton S."/>
            <person name="Ral J.P."/>
            <person name="Riano-Pachon D.M."/>
            <person name="Riekhof W."/>
            <person name="Rymarquis L."/>
            <person name="Schroda M."/>
            <person name="Stern D."/>
            <person name="Umen J."/>
            <person name="Willows R."/>
            <person name="Wilson N."/>
            <person name="Zimmer S.L."/>
            <person name="Allmer J."/>
            <person name="Balk J."/>
            <person name="Bisova K."/>
            <person name="Chen C.J."/>
            <person name="Elias M."/>
            <person name="Gendler K."/>
            <person name="Hauser C."/>
            <person name="Lamb M.R."/>
            <person name="Ledford H."/>
            <person name="Long J.C."/>
            <person name="Minagawa J."/>
            <person name="Page M.D."/>
            <person name="Pan J."/>
            <person name="Pootakham W."/>
            <person name="Roje S."/>
            <person name="Rose A."/>
            <person name="Stahlberg E."/>
            <person name="Terauchi A.M."/>
            <person name="Yang P."/>
            <person name="Ball S."/>
            <person name="Bowler C."/>
            <person name="Dieckmann C.L."/>
            <person name="Gladyshev V.N."/>
            <person name="Green P."/>
            <person name="Jorgensen R."/>
            <person name="Mayfield S."/>
            <person name="Mueller-Roeber B."/>
            <person name="Rajamani S."/>
            <person name="Sayre R.T."/>
            <person name="Brokstein P."/>
            <person name="Dubchak I."/>
            <person name="Goodstein D."/>
            <person name="Hornick L."/>
            <person name="Huang Y.W."/>
            <person name="Jhaveri J."/>
            <person name="Luo Y."/>
            <person name="Martinez D."/>
            <person name="Ngau W.C."/>
            <person name="Otillar B."/>
            <person name="Poliakov A."/>
            <person name="Porter A."/>
            <person name="Szajkowski L."/>
            <person name="Werner G."/>
            <person name="Zhou K."/>
            <person name="Grigoriev I.V."/>
            <person name="Rokhsar D.S."/>
            <person name="Grossman A.R."/>
        </authorList>
    </citation>
    <scope>NUCLEOTIDE SEQUENCE [LARGE SCALE GENOMIC DNA]</scope>
    <source>
        <strain evidence="4">CC-503</strain>
        <strain evidence="3">CC-503 cw92 mt+</strain>
    </source>
</reference>
<dbReference type="OMA" id="ANDHEWL"/>
<evidence type="ECO:0000259" key="2">
    <source>
        <dbReference type="Pfam" id="PF00134"/>
    </source>
</evidence>
<feature type="domain" description="Cyclin N-terminal" evidence="2">
    <location>
        <begin position="20"/>
        <end position="151"/>
    </location>
</feature>
<dbReference type="GO" id="GO:0045944">
    <property type="term" value="P:positive regulation of transcription by RNA polymerase II"/>
    <property type="evidence" value="ECO:0000318"/>
    <property type="project" value="GO_Central"/>
</dbReference>
<dbReference type="InterPro" id="IPR006671">
    <property type="entry name" value="Cyclin_N"/>
</dbReference>
<dbReference type="GeneID" id="5723903"/>
<dbReference type="PANTHER" id="PTHR10026">
    <property type="entry name" value="CYCLIN"/>
    <property type="match status" value="1"/>
</dbReference>
<reference evidence="3" key="2">
    <citation type="submission" date="2017-07" db="EMBL/GenBank/DDBJ databases">
        <title>WGS assembly of Chlamydomonas reinhardtii.</title>
        <authorList>
            <consortium name="Chlamydomonas Annotation Team"/>
            <consortium name="JGI Annotation Team"/>
            <person name="Merchant S.S."/>
            <person name="Prochnik S.E."/>
            <person name="Vallon O."/>
            <person name="Harris E.H."/>
            <person name="Karpowicz S.J."/>
            <person name="Witman G.B."/>
            <person name="Terry A."/>
            <person name="Salamov A."/>
            <person name="Fritz-Laylin L.K."/>
            <person name="Marechal-Drouard L."/>
            <person name="Marshall W.F."/>
            <person name="Qu L.H."/>
            <person name="Nelson D.R."/>
            <person name="Sanderfoot A.A."/>
            <person name="Spalding M.H."/>
            <person name="Kapitonov V.V."/>
            <person name="Ren Q."/>
            <person name="Ferris P."/>
            <person name="Lindquist E."/>
            <person name="Shapiro H."/>
            <person name="Lucas S.M."/>
            <person name="Grimwood J."/>
            <person name="Schmutz J."/>
            <person name="Grigoriev I.V."/>
            <person name="Rokhsar D.S."/>
        </authorList>
    </citation>
    <scope>NUCLEOTIDE SEQUENCE</scope>
    <source>
        <strain evidence="3">CC-503 cw92 mt+</strain>
    </source>
</reference>
<dbReference type="RefSeq" id="XP_042920393.1">
    <property type="nucleotide sequence ID" value="XM_043066996.1"/>
</dbReference>
<dbReference type="InterPro" id="IPR043198">
    <property type="entry name" value="Cyclin/Ssn8"/>
</dbReference>
<dbReference type="SUPFAM" id="SSF47954">
    <property type="entry name" value="Cyclin-like"/>
    <property type="match status" value="2"/>
</dbReference>
<dbReference type="ExpressionAtlas" id="A0A2K3DBB2">
    <property type="expression patterns" value="baseline"/>
</dbReference>
<evidence type="ECO:0000313" key="3">
    <source>
        <dbReference type="EMBL" id="PNW77816.1"/>
    </source>
</evidence>
<organism evidence="3 4">
    <name type="scientific">Chlamydomonas reinhardtii</name>
    <name type="common">Chlamydomonas smithii</name>
    <dbReference type="NCBI Taxonomy" id="3055"/>
    <lineage>
        <taxon>Eukaryota</taxon>
        <taxon>Viridiplantae</taxon>
        <taxon>Chlorophyta</taxon>
        <taxon>core chlorophytes</taxon>
        <taxon>Chlorophyceae</taxon>
        <taxon>CS clade</taxon>
        <taxon>Chlamydomonadales</taxon>
        <taxon>Chlamydomonadaceae</taxon>
        <taxon>Chlamydomonas</taxon>
    </lineage>
</organism>
<dbReference type="AlphaFoldDB" id="A0A2K3DBB2"/>
<dbReference type="GO" id="GO:0005634">
    <property type="term" value="C:nucleus"/>
    <property type="evidence" value="ECO:0000318"/>
    <property type="project" value="GO_Central"/>
</dbReference>
<sequence length="534" mass="56194">MQTRLFGNTKYFTRAQLEAHNPSRKEGIDGATEARWRTTTSRLVKTSIKTLKLPDWVYETAMNYINRFFLTRSIAKNDRHCVVGGAILLASKVQESPRPVQDVAYVLLQAKNANKQQKQKQAPDQTTLEQFKDAVVLAEQAMLFAVNFNLNVETHVSLARGLLQPLDLLMVKNPAPEQADSNQLKIGLYSAVMIFLNDSAMTNLSLQYASSQIAPVSLILAAKRISATPRFAGKPLPAELQKVLALANDHEWLAQKGLTVEQVADIESQINELYATAPAPAGAQQQQQAPAAAATEKQQAQPQAMAATSPPEEGEVAAVGGSGRAEACPCSPDDNGCVSVAGGSQCRPGQPSSSVAAGPTGGMATAGNTPEQPQRESVLASCHKRKRVSECEDTDQQATSELHAAPAEQEQLQAPADEGEGVGQAPCGASECERQAHAAVRAAVLAMEDSANENGGSPNGLTAGNASGSGCCVAEGQPEVCSHQEAAAAAAAVSSQRAQKRGREPEEGCCVADCGEADAVHAGKVARLEADIAA</sequence>
<dbReference type="GO" id="GO:0061575">
    <property type="term" value="F:cyclin-dependent protein serine/threonine kinase activator activity"/>
    <property type="evidence" value="ECO:0000318"/>
    <property type="project" value="GO_Central"/>
</dbReference>
<dbReference type="EMBL" id="CM008971">
    <property type="protein sequence ID" value="PNW77815.1"/>
    <property type="molecule type" value="Genomic_DNA"/>
</dbReference>
<keyword evidence="4" id="KW-1185">Reference proteome</keyword>
<protein>
    <recommendedName>
        <fullName evidence="2">Cyclin N-terminal domain-containing protein</fullName>
    </recommendedName>
</protein>
<feature type="compositionally biased region" description="Low complexity" evidence="1">
    <location>
        <begin position="356"/>
        <end position="369"/>
    </location>
</feature>
<dbReference type="InterPro" id="IPR036915">
    <property type="entry name" value="Cyclin-like_sf"/>
</dbReference>
<feature type="compositionally biased region" description="Low complexity" evidence="1">
    <location>
        <begin position="281"/>
        <end position="304"/>
    </location>
</feature>